<evidence type="ECO:0000313" key="2">
    <source>
        <dbReference type="Proteomes" id="UP000541955"/>
    </source>
</evidence>
<accession>A0A7X0XIF7</accession>
<proteinExistence type="predicted"/>
<dbReference type="Proteomes" id="UP000541955">
    <property type="component" value="Unassembled WGS sequence"/>
</dbReference>
<evidence type="ECO:0000313" key="1">
    <source>
        <dbReference type="EMBL" id="MBC1561603.1"/>
    </source>
</evidence>
<dbReference type="EMBL" id="JAARRW010000002">
    <property type="protein sequence ID" value="MBC1561603.1"/>
    <property type="molecule type" value="Genomic_DNA"/>
</dbReference>
<protein>
    <submittedName>
        <fullName evidence="1">Uncharacterized protein</fullName>
    </submittedName>
</protein>
<organism evidence="1 2">
    <name type="scientific">Listeria booriae</name>
    <dbReference type="NCBI Taxonomy" id="1552123"/>
    <lineage>
        <taxon>Bacteria</taxon>
        <taxon>Bacillati</taxon>
        <taxon>Bacillota</taxon>
        <taxon>Bacilli</taxon>
        <taxon>Bacillales</taxon>
        <taxon>Listeriaceae</taxon>
        <taxon>Listeria</taxon>
    </lineage>
</organism>
<sequence>MSSYGIRIATSFNITEEVEISKSPTLPPIGKIKPLIEDGKKRQKTISLSNKQYKVFEGTFYKNKQKDIIVDGSPHSHYQEVTVFNIYYSSSAQLLIAEINLDICTPFLRFLKENHPNAVKYYNISIDFGKIIRNKAYVDLVWFGTEDIHAKTKGFNGFEVHKNNEANDAIKNGKATYIKVKLDVTSNGTNARRTVGFSQKSGIVIVNKNDPSIDTEKKQLQLLLDTYNTYNKFT</sequence>
<dbReference type="RefSeq" id="WP_185428976.1">
    <property type="nucleotide sequence ID" value="NZ_JAARRW010000002.1"/>
</dbReference>
<dbReference type="AlphaFoldDB" id="A0A7X0XIF7"/>
<comment type="caution">
    <text evidence="1">The sequence shown here is derived from an EMBL/GenBank/DDBJ whole genome shotgun (WGS) entry which is preliminary data.</text>
</comment>
<reference evidence="1 2" key="1">
    <citation type="submission" date="2020-03" db="EMBL/GenBank/DDBJ databases">
        <title>Soil Listeria distribution.</title>
        <authorList>
            <person name="Liao J."/>
            <person name="Wiedmann M."/>
        </authorList>
    </citation>
    <scope>NUCLEOTIDE SEQUENCE [LARGE SCALE GENOMIC DNA]</scope>
    <source>
        <strain evidence="1 2">FSL L7-1387</strain>
    </source>
</reference>
<gene>
    <name evidence="1" type="ORF">HB902_05940</name>
</gene>
<name>A0A7X0XIF7_9LIST</name>